<keyword evidence="2" id="KW-0378">Hydrolase</keyword>
<evidence type="ECO:0000259" key="5">
    <source>
        <dbReference type="PROSITE" id="PS51206"/>
    </source>
</evidence>
<proteinExistence type="predicted"/>
<dbReference type="InterPro" id="IPR027417">
    <property type="entry name" value="P-loop_NTPase"/>
</dbReference>
<dbReference type="SUPFAM" id="SSF52540">
    <property type="entry name" value="P-loop containing nucleoside triphosphate hydrolases"/>
    <property type="match status" value="1"/>
</dbReference>
<dbReference type="AlphaFoldDB" id="A0A1H9IR13"/>
<protein>
    <submittedName>
        <fullName evidence="6">Putative DNA primase/helicase</fullName>
    </submittedName>
</protein>
<dbReference type="PANTHER" id="PTHR35372">
    <property type="entry name" value="ATP BINDING PROTEIN-RELATED"/>
    <property type="match status" value="1"/>
</dbReference>
<dbReference type="PROSITE" id="PS51206">
    <property type="entry name" value="SF3_HELICASE_1"/>
    <property type="match status" value="1"/>
</dbReference>
<evidence type="ECO:0000256" key="1">
    <source>
        <dbReference type="ARBA" id="ARBA00022741"/>
    </source>
</evidence>
<evidence type="ECO:0000313" key="6">
    <source>
        <dbReference type="EMBL" id="SEQ76957.1"/>
    </source>
</evidence>
<dbReference type="GO" id="GO:0005524">
    <property type="term" value="F:ATP binding"/>
    <property type="evidence" value="ECO:0007669"/>
    <property type="project" value="UniProtKB-KW"/>
</dbReference>
<dbReference type="RefSeq" id="WP_074645046.1">
    <property type="nucleotide sequence ID" value="NZ_FOFU01000010.1"/>
</dbReference>
<evidence type="ECO:0000313" key="7">
    <source>
        <dbReference type="Proteomes" id="UP000182360"/>
    </source>
</evidence>
<dbReference type="Pfam" id="PF08706">
    <property type="entry name" value="D5_N"/>
    <property type="match status" value="1"/>
</dbReference>
<dbReference type="OrthoDB" id="9763644at2"/>
<dbReference type="GO" id="GO:0016787">
    <property type="term" value="F:hydrolase activity"/>
    <property type="evidence" value="ECO:0007669"/>
    <property type="project" value="UniProtKB-KW"/>
</dbReference>
<dbReference type="InterPro" id="IPR004968">
    <property type="entry name" value="DNA_primase/NTPase_C"/>
</dbReference>
<dbReference type="Proteomes" id="UP000182360">
    <property type="component" value="Unassembled WGS sequence"/>
</dbReference>
<dbReference type="GO" id="GO:0004386">
    <property type="term" value="F:helicase activity"/>
    <property type="evidence" value="ECO:0007669"/>
    <property type="project" value="UniProtKB-KW"/>
</dbReference>
<dbReference type="InterPro" id="IPR045455">
    <property type="entry name" value="NrS-1_pol-like_helicase"/>
</dbReference>
<evidence type="ECO:0000256" key="3">
    <source>
        <dbReference type="ARBA" id="ARBA00022806"/>
    </source>
</evidence>
<feature type="domain" description="SF3 helicase" evidence="5">
    <location>
        <begin position="195"/>
        <end position="353"/>
    </location>
</feature>
<dbReference type="PANTHER" id="PTHR35372:SF2">
    <property type="entry name" value="SF3 HELICASE DOMAIN-CONTAINING PROTEIN"/>
    <property type="match status" value="1"/>
</dbReference>
<evidence type="ECO:0000256" key="2">
    <source>
        <dbReference type="ARBA" id="ARBA00022801"/>
    </source>
</evidence>
<keyword evidence="7" id="KW-1185">Reference proteome</keyword>
<evidence type="ECO:0000256" key="4">
    <source>
        <dbReference type="ARBA" id="ARBA00022840"/>
    </source>
</evidence>
<name>A0A1H9IR13_9SPIR</name>
<dbReference type="Pfam" id="PF19263">
    <property type="entry name" value="DUF5906"/>
    <property type="match status" value="1"/>
</dbReference>
<gene>
    <name evidence="6" type="ORF">SAMN04487977_11072</name>
</gene>
<keyword evidence="3 6" id="KW-0347">Helicase</keyword>
<dbReference type="InterPro" id="IPR014818">
    <property type="entry name" value="Phage/plasmid_primase_P4_C"/>
</dbReference>
<dbReference type="InterPro" id="IPR006500">
    <property type="entry name" value="Helicase_put_C_phage/plasmid"/>
</dbReference>
<dbReference type="NCBIfam" id="TIGR01613">
    <property type="entry name" value="primase_Cterm"/>
    <property type="match status" value="1"/>
</dbReference>
<keyword evidence="1" id="KW-0547">Nucleotide-binding</keyword>
<dbReference type="Gene3D" id="3.40.50.300">
    <property type="entry name" value="P-loop containing nucleotide triphosphate hydrolases"/>
    <property type="match status" value="1"/>
</dbReference>
<sequence length="479" mass="56199">MSEMDFSKKERAALEEIGLEMKANKYVKGEMQFTDLTNTLYFLRAYQDIIRYCKTLDKFLVWNGTNWELDVRGFVEERIPIFIHQMYRIQRYIPDQLLKQDFEKHLIKSESFRRIQAIIGLLKMQPAIKVIEKDLDTDNYLFNVDKLTLNLKTGKAKEPNIKHLITKKSNFIYDKDADCPTWKLFLMQIFEKDESLIRYIQKACGYALSGDVSEQCLFILWGTGANGKSTFLNVLLYLFGDYACTTMIDTFMKKTNDKSNDIARLKGLRFVTTSEIEQGKQINESLMKSVTGEDSLTARFLYGEYFSFKPTFKIFMATNHKPKIRGADNGIWRRIKMIPFTVTIPPEQRDKKLTEKLIAENSGILNWLIAGYAMWKKEGLGEEPEVVRAANEEYRMDMDAVGTFINDCLELDASLQWRLHTKILYETYMKWCNKNNEHIMSQKWLSLRMGEKGFKRLVSNSQRWWLGLTVKPEWRGFVK</sequence>
<dbReference type="Pfam" id="PF03288">
    <property type="entry name" value="Pox_D5"/>
    <property type="match status" value="1"/>
</dbReference>
<dbReference type="SMART" id="SM00885">
    <property type="entry name" value="D5_N"/>
    <property type="match status" value="1"/>
</dbReference>
<dbReference type="EMBL" id="FOFU01000010">
    <property type="protein sequence ID" value="SEQ76957.1"/>
    <property type="molecule type" value="Genomic_DNA"/>
</dbReference>
<keyword evidence="4" id="KW-0067">ATP-binding</keyword>
<dbReference type="InterPro" id="IPR051620">
    <property type="entry name" value="ORF904-like_C"/>
</dbReference>
<reference evidence="6 7" key="1">
    <citation type="submission" date="2016-10" db="EMBL/GenBank/DDBJ databases">
        <authorList>
            <person name="de Groot N.N."/>
        </authorList>
    </citation>
    <scope>NUCLEOTIDE SEQUENCE [LARGE SCALE GENOMIC DNA]</scope>
    <source>
        <strain evidence="6 7">B25</strain>
    </source>
</reference>
<accession>A0A1H9IR13</accession>
<dbReference type="InterPro" id="IPR014015">
    <property type="entry name" value="Helicase_SF3_DNA-vir"/>
</dbReference>
<organism evidence="6 7">
    <name type="scientific">Treponema bryantii</name>
    <dbReference type="NCBI Taxonomy" id="163"/>
    <lineage>
        <taxon>Bacteria</taxon>
        <taxon>Pseudomonadati</taxon>
        <taxon>Spirochaetota</taxon>
        <taxon>Spirochaetia</taxon>
        <taxon>Spirochaetales</taxon>
        <taxon>Treponemataceae</taxon>
        <taxon>Treponema</taxon>
    </lineage>
</organism>